<protein>
    <recommendedName>
        <fullName evidence="3">DUF4283 domain-containing protein</fullName>
    </recommendedName>
</protein>
<evidence type="ECO:0000313" key="1">
    <source>
        <dbReference type="EMBL" id="RDX59423.1"/>
    </source>
</evidence>
<keyword evidence="2" id="KW-1185">Reference proteome</keyword>
<name>A0A371E1Z7_MUCPR</name>
<evidence type="ECO:0000313" key="2">
    <source>
        <dbReference type="Proteomes" id="UP000257109"/>
    </source>
</evidence>
<gene>
    <name evidence="1" type="ORF">CR513_61860</name>
</gene>
<feature type="non-terminal residue" evidence="1">
    <location>
        <position position="1"/>
    </location>
</feature>
<dbReference type="Proteomes" id="UP000257109">
    <property type="component" value="Unassembled WGS sequence"/>
</dbReference>
<evidence type="ECO:0008006" key="3">
    <source>
        <dbReference type="Google" id="ProtNLM"/>
    </source>
</evidence>
<comment type="caution">
    <text evidence="1">The sequence shown here is derived from an EMBL/GenBank/DDBJ whole genome shotgun (WGS) entry which is preliminary data.</text>
</comment>
<sequence length="71" mass="8521">MAKNKFYIEHKQPFDLYLEIMNKKVSFKALENKLKEWIKSGSIQIINMPKNYYMVIFSLEDDYTHALFEGP</sequence>
<accession>A0A371E1Z7</accession>
<proteinExistence type="predicted"/>
<dbReference type="OrthoDB" id="1436208at2759"/>
<dbReference type="AlphaFoldDB" id="A0A371E1Z7"/>
<dbReference type="EMBL" id="QJKJ01017182">
    <property type="protein sequence ID" value="RDX59423.1"/>
    <property type="molecule type" value="Genomic_DNA"/>
</dbReference>
<organism evidence="1 2">
    <name type="scientific">Mucuna pruriens</name>
    <name type="common">Velvet bean</name>
    <name type="synonym">Dolichos pruriens</name>
    <dbReference type="NCBI Taxonomy" id="157652"/>
    <lineage>
        <taxon>Eukaryota</taxon>
        <taxon>Viridiplantae</taxon>
        <taxon>Streptophyta</taxon>
        <taxon>Embryophyta</taxon>
        <taxon>Tracheophyta</taxon>
        <taxon>Spermatophyta</taxon>
        <taxon>Magnoliopsida</taxon>
        <taxon>eudicotyledons</taxon>
        <taxon>Gunneridae</taxon>
        <taxon>Pentapetalae</taxon>
        <taxon>rosids</taxon>
        <taxon>fabids</taxon>
        <taxon>Fabales</taxon>
        <taxon>Fabaceae</taxon>
        <taxon>Papilionoideae</taxon>
        <taxon>50 kb inversion clade</taxon>
        <taxon>NPAAA clade</taxon>
        <taxon>indigoferoid/millettioid clade</taxon>
        <taxon>Phaseoleae</taxon>
        <taxon>Mucuna</taxon>
    </lineage>
</organism>
<reference evidence="1" key="1">
    <citation type="submission" date="2018-05" db="EMBL/GenBank/DDBJ databases">
        <title>Draft genome of Mucuna pruriens seed.</title>
        <authorList>
            <person name="Nnadi N.E."/>
            <person name="Vos R."/>
            <person name="Hasami M.H."/>
            <person name="Devisetty U.K."/>
            <person name="Aguiy J.C."/>
        </authorList>
    </citation>
    <scope>NUCLEOTIDE SEQUENCE [LARGE SCALE GENOMIC DNA]</scope>
    <source>
        <strain evidence="1">JCA_2017</strain>
    </source>
</reference>